<comment type="caution">
    <text evidence="3">The sequence shown here is derived from an EMBL/GenBank/DDBJ whole genome shotgun (WGS) entry which is preliminary data.</text>
</comment>
<evidence type="ECO:0000259" key="1">
    <source>
        <dbReference type="Pfam" id="PF12866"/>
    </source>
</evidence>
<feature type="domain" description="DUF3823" evidence="2">
    <location>
        <begin position="124"/>
        <end position="228"/>
    </location>
</feature>
<accession>A0A5R9KXJ3</accession>
<dbReference type="Pfam" id="PF12866">
    <property type="entry name" value="DUF3823"/>
    <property type="match status" value="1"/>
</dbReference>
<dbReference type="Gene3D" id="2.60.40.1120">
    <property type="entry name" value="Carboxypeptidase-like, regulatory domain"/>
    <property type="match status" value="1"/>
</dbReference>
<dbReference type="RefSeq" id="WP_138366234.1">
    <property type="nucleotide sequence ID" value="NZ_VCEJ01000004.1"/>
</dbReference>
<gene>
    <name evidence="3" type="ORF">FEN17_15410</name>
</gene>
<dbReference type="PROSITE" id="PS51257">
    <property type="entry name" value="PROKAR_LIPOPROTEIN"/>
    <property type="match status" value="1"/>
</dbReference>
<dbReference type="OrthoDB" id="1433240at2"/>
<dbReference type="Pfam" id="PF18003">
    <property type="entry name" value="DUF3823_C"/>
    <property type="match status" value="1"/>
</dbReference>
<dbReference type="InterPro" id="IPR024278">
    <property type="entry name" value="DUF3823_N"/>
</dbReference>
<reference evidence="3 4" key="1">
    <citation type="submission" date="2019-05" db="EMBL/GenBank/DDBJ databases">
        <authorList>
            <person name="Qu J.-H."/>
        </authorList>
    </citation>
    <scope>NUCLEOTIDE SEQUENCE [LARGE SCALE GENOMIC DNA]</scope>
    <source>
        <strain evidence="3 4">T17</strain>
    </source>
</reference>
<organism evidence="3 4">
    <name type="scientific">Dyadobacter luticola</name>
    <dbReference type="NCBI Taxonomy" id="1979387"/>
    <lineage>
        <taxon>Bacteria</taxon>
        <taxon>Pseudomonadati</taxon>
        <taxon>Bacteroidota</taxon>
        <taxon>Cytophagia</taxon>
        <taxon>Cytophagales</taxon>
        <taxon>Spirosomataceae</taxon>
        <taxon>Dyadobacter</taxon>
    </lineage>
</organism>
<keyword evidence="4" id="KW-1185">Reference proteome</keyword>
<sequence length="231" mass="25515">MKRYIILFLGLATVFSSCEKDNYTAPKSELSGQIVYKGEPIGVEYNQVRLQLWQPGFGKLAPIDAPVDQDGSYSAVLSNGNYKMVFPKGRGPFKTLEKDAAAKDTLFVKLEGSQQLDVEVMPYYMIRTPQFSGAENKVSVTLKLEKIITDASAKDIERVSLYINKTQFVSRATNVGVTDLARADIKDLNTISVSTTVPALVPAQKYVFATVGVKIKDVEDMIFSPVKKVDL</sequence>
<feature type="domain" description="DUF3823" evidence="1">
    <location>
        <begin position="28"/>
        <end position="121"/>
    </location>
</feature>
<evidence type="ECO:0000313" key="4">
    <source>
        <dbReference type="Proteomes" id="UP000306402"/>
    </source>
</evidence>
<dbReference type="EMBL" id="VCEJ01000004">
    <property type="protein sequence ID" value="TLV00860.1"/>
    <property type="molecule type" value="Genomic_DNA"/>
</dbReference>
<dbReference type="InterPro" id="IPR041186">
    <property type="entry name" value="DUF3823_C"/>
</dbReference>
<proteinExistence type="predicted"/>
<name>A0A5R9KXJ3_9BACT</name>
<protein>
    <submittedName>
        <fullName evidence="3">DUF3823 domain-containing protein</fullName>
    </submittedName>
</protein>
<evidence type="ECO:0000313" key="3">
    <source>
        <dbReference type="EMBL" id="TLV00860.1"/>
    </source>
</evidence>
<dbReference type="Gene3D" id="2.60.40.2060">
    <property type="match status" value="1"/>
</dbReference>
<dbReference type="AlphaFoldDB" id="A0A5R9KXJ3"/>
<dbReference type="Proteomes" id="UP000306402">
    <property type="component" value="Unassembled WGS sequence"/>
</dbReference>
<evidence type="ECO:0000259" key="2">
    <source>
        <dbReference type="Pfam" id="PF18003"/>
    </source>
</evidence>